<dbReference type="Pfam" id="PF14559">
    <property type="entry name" value="TPR_19"/>
    <property type="match status" value="1"/>
</dbReference>
<comment type="caution">
    <text evidence="4">The sequence shown here is derived from an EMBL/GenBank/DDBJ whole genome shotgun (WGS) entry which is preliminary data.</text>
</comment>
<keyword evidence="2 3" id="KW-0802">TPR repeat</keyword>
<sequence>MVDARITWKTDPDCSESLFEDVNTHEFCRCIELLSFEQFKVNDNFLQWVREASSTNLKQRIFQGAVSCVFLFVQQNFTGPPVPLESVENYPLVSLVKKVNCYELDIDGEFCNRAVQFPGLLLVPYVLLVENYDLFSDFKFLGWWAFRTLRIYQNILSGKSPTLEKQAYEFISLYIDPACFRLESSHCASDVFETVFDSESSLLLSWKQDFLNESETLRCIYLLELSLFLCFYGQYSLAKRVLTRSMDCIGFTVKSTGRLGRRMKYQERSLAQLWISHDSSFCREIMPVAKDKDHSYDSATLVPPNIPLVDSDALGGIAFDSEDSESFPLSDIVQVLLVANAYLSMQSGPKSDGLSHEIVSSTVQRLITDSSCRNSSIRSVVLIIRNIIEEDKGRYQERVLKQWEAISELYNQTQVPDASERLQYIFLLPFLPQVELQKMFAMFLGKMGLVKNAIEIFQKLQRWEELIECYCLIGHVSRAMSLVNERLSQELDVISRARLYCILGDLTRDERHYKEAWNVSNKRFARAMRSLGKLYVRNHQWELAIESFLEALGVNALYPDIWFLLGYCAQNKGDPSFAANAFTRVVQQEPDNGEAWNNLASVYVELKKKKEALFALSEAVKHKRESWKIWENLLMVSLSVEGELGHSLNALEALVELRGRDGIYSEQLVTVVERIIVEMVQDNGNEMLLRMCKRVLKLVGRISSMLSSDPNVWEASANLHHAAGYYEQEIADLQKQIRCLNGRMWWDNERLMNKMLKATFRLNTLCIDSGDTDSCYSSKLHTSKMIEKCKQLELADDTLQQLEKHLNSLETKINSLSK</sequence>
<accession>A0A9C7Q4L7</accession>
<dbReference type="SUPFAM" id="SSF48452">
    <property type="entry name" value="TPR-like"/>
    <property type="match status" value="2"/>
</dbReference>
<dbReference type="InterPro" id="IPR011990">
    <property type="entry name" value="TPR-like_helical_dom_sf"/>
</dbReference>
<evidence type="ECO:0000256" key="1">
    <source>
        <dbReference type="ARBA" id="ARBA00022737"/>
    </source>
</evidence>
<dbReference type="AlphaFoldDB" id="A0A9C7Q4L7"/>
<dbReference type="SMART" id="SM00028">
    <property type="entry name" value="TPR"/>
    <property type="match status" value="3"/>
</dbReference>
<dbReference type="InterPro" id="IPR044244">
    <property type="entry name" value="TTC27/Emw1"/>
</dbReference>
<feature type="repeat" description="TPR" evidence="3">
    <location>
        <begin position="559"/>
        <end position="592"/>
    </location>
</feature>
<dbReference type="PANTHER" id="PTHR16193:SF0">
    <property type="entry name" value="TETRATRICOPEPTIDE REPEAT PROTEIN 27"/>
    <property type="match status" value="1"/>
</dbReference>
<dbReference type="Gene3D" id="1.25.40.10">
    <property type="entry name" value="Tetratricopeptide repeat domain"/>
    <property type="match status" value="1"/>
</dbReference>
<reference evidence="4" key="2">
    <citation type="submission" date="2022-01" db="EMBL/GenBank/DDBJ databases">
        <authorList>
            <person name="Hirooka S."/>
            <person name="Miyagishima S.Y."/>
        </authorList>
    </citation>
    <scope>NUCLEOTIDE SEQUENCE</scope>
    <source>
        <strain evidence="4">NBRC 102759</strain>
    </source>
</reference>
<dbReference type="OrthoDB" id="1936594at2759"/>
<feature type="repeat" description="TPR" evidence="3">
    <location>
        <begin position="525"/>
        <end position="558"/>
    </location>
</feature>
<protein>
    <submittedName>
        <fullName evidence="4">Uncharacterized protein</fullName>
    </submittedName>
</protein>
<evidence type="ECO:0000256" key="3">
    <source>
        <dbReference type="PROSITE-ProRule" id="PRU00339"/>
    </source>
</evidence>
<reference evidence="4" key="1">
    <citation type="journal article" date="2022" name="Proc. Natl. Acad. Sci. U.S.A.">
        <title>Life cycle and functional genomics of the unicellular red alga Galdieria for elucidating algal and plant evolution and industrial use.</title>
        <authorList>
            <person name="Hirooka S."/>
            <person name="Itabashi T."/>
            <person name="Ichinose T.M."/>
            <person name="Onuma R."/>
            <person name="Fujiwara T."/>
            <person name="Yamashita S."/>
            <person name="Jong L.W."/>
            <person name="Tomita R."/>
            <person name="Iwane A.H."/>
            <person name="Miyagishima S.Y."/>
        </authorList>
    </citation>
    <scope>NUCLEOTIDE SEQUENCE</scope>
    <source>
        <strain evidence="4">NBRC 102759</strain>
    </source>
</reference>
<gene>
    <name evidence="4" type="ORF">GpartN1_g7451.t1</name>
</gene>
<evidence type="ECO:0000313" key="4">
    <source>
        <dbReference type="EMBL" id="GJQ15660.1"/>
    </source>
</evidence>
<organism evidence="4 5">
    <name type="scientific">Galdieria partita</name>
    <dbReference type="NCBI Taxonomy" id="83374"/>
    <lineage>
        <taxon>Eukaryota</taxon>
        <taxon>Rhodophyta</taxon>
        <taxon>Bangiophyceae</taxon>
        <taxon>Galdieriales</taxon>
        <taxon>Galdieriaceae</taxon>
        <taxon>Galdieria</taxon>
    </lineage>
</organism>
<dbReference type="Proteomes" id="UP001061958">
    <property type="component" value="Unassembled WGS sequence"/>
</dbReference>
<name>A0A9C7Q4L7_9RHOD</name>
<keyword evidence="5" id="KW-1185">Reference proteome</keyword>
<dbReference type="InterPro" id="IPR019734">
    <property type="entry name" value="TPR_rpt"/>
</dbReference>
<proteinExistence type="predicted"/>
<keyword evidence="1" id="KW-0677">Repeat</keyword>
<dbReference type="PROSITE" id="PS50005">
    <property type="entry name" value="TPR"/>
    <property type="match status" value="2"/>
</dbReference>
<evidence type="ECO:0000256" key="2">
    <source>
        <dbReference type="ARBA" id="ARBA00022803"/>
    </source>
</evidence>
<dbReference type="PANTHER" id="PTHR16193">
    <property type="entry name" value="TETRATRICOPEPTIDE REPEAT PROTEIN 27"/>
    <property type="match status" value="1"/>
</dbReference>
<evidence type="ECO:0000313" key="5">
    <source>
        <dbReference type="Proteomes" id="UP001061958"/>
    </source>
</evidence>
<dbReference type="EMBL" id="BQMJ01000072">
    <property type="protein sequence ID" value="GJQ15660.1"/>
    <property type="molecule type" value="Genomic_DNA"/>
</dbReference>